<protein>
    <submittedName>
        <fullName evidence="4">30S ribosomal protein S20</fullName>
    </submittedName>
</protein>
<reference evidence="4" key="1">
    <citation type="submission" date="2016-06" db="UniProtKB">
        <authorList>
            <consortium name="WormBaseParasite"/>
        </authorList>
    </citation>
    <scope>IDENTIFICATION</scope>
</reference>
<evidence type="ECO:0000256" key="1">
    <source>
        <dbReference type="SAM" id="MobiDB-lite"/>
    </source>
</evidence>
<reference evidence="2 3" key="2">
    <citation type="submission" date="2018-11" db="EMBL/GenBank/DDBJ databases">
        <authorList>
            <consortium name="Pathogen Informatics"/>
        </authorList>
    </citation>
    <scope>NUCLEOTIDE SEQUENCE [LARGE SCALE GENOMIC DNA]</scope>
    <source>
        <strain evidence="2">Dakar</strain>
        <strain evidence="3">Dakar, Senegal</strain>
    </source>
</reference>
<feature type="compositionally biased region" description="Basic and acidic residues" evidence="1">
    <location>
        <begin position="1"/>
        <end position="11"/>
    </location>
</feature>
<feature type="compositionally biased region" description="Basic and acidic residues" evidence="1">
    <location>
        <begin position="19"/>
        <end position="43"/>
    </location>
</feature>
<proteinExistence type="predicted"/>
<sequence length="85" mass="9879">MDKIQERENKKTAISNSRTRVEKVKEQAKYTEGDKQRKKSFRADKQKYVEKLATMTDKAASDGSMKQLYDTTKKLARKYSKPETG</sequence>
<keyword evidence="3" id="KW-1185">Reference proteome</keyword>
<dbReference type="Proteomes" id="UP000279833">
    <property type="component" value="Unassembled WGS sequence"/>
</dbReference>
<organism evidence="4">
    <name type="scientific">Schistosoma curassoni</name>
    <dbReference type="NCBI Taxonomy" id="6186"/>
    <lineage>
        <taxon>Eukaryota</taxon>
        <taxon>Metazoa</taxon>
        <taxon>Spiralia</taxon>
        <taxon>Lophotrochozoa</taxon>
        <taxon>Platyhelminthes</taxon>
        <taxon>Trematoda</taxon>
        <taxon>Digenea</taxon>
        <taxon>Strigeidida</taxon>
        <taxon>Schistosomatoidea</taxon>
        <taxon>Schistosomatidae</taxon>
        <taxon>Schistosoma</taxon>
    </lineage>
</organism>
<evidence type="ECO:0000313" key="4">
    <source>
        <dbReference type="WBParaSite" id="SCUD_0002243201-mRNA-1"/>
    </source>
</evidence>
<evidence type="ECO:0000313" key="2">
    <source>
        <dbReference type="EMBL" id="VDP78930.1"/>
    </source>
</evidence>
<dbReference type="AlphaFoldDB" id="A0A183L516"/>
<dbReference type="EMBL" id="UZAK01049378">
    <property type="protein sequence ID" value="VDP78930.1"/>
    <property type="molecule type" value="Genomic_DNA"/>
</dbReference>
<name>A0A183L516_9TREM</name>
<evidence type="ECO:0000313" key="3">
    <source>
        <dbReference type="Proteomes" id="UP000279833"/>
    </source>
</evidence>
<dbReference type="WBParaSite" id="SCUD_0002243201-mRNA-1">
    <property type="protein sequence ID" value="SCUD_0002243201-mRNA-1"/>
    <property type="gene ID" value="SCUD_0002243201"/>
</dbReference>
<feature type="region of interest" description="Disordered" evidence="1">
    <location>
        <begin position="1"/>
        <end position="43"/>
    </location>
</feature>
<accession>A0A183L516</accession>
<dbReference type="STRING" id="6186.A0A183L516"/>
<gene>
    <name evidence="2" type="ORF">SCUD_LOCUS22429</name>
</gene>